<feature type="region of interest" description="Disordered" evidence="1">
    <location>
        <begin position="45"/>
        <end position="97"/>
    </location>
</feature>
<evidence type="ECO:0000256" key="1">
    <source>
        <dbReference type="SAM" id="MobiDB-lite"/>
    </source>
</evidence>
<feature type="compositionally biased region" description="Polar residues" evidence="1">
    <location>
        <begin position="85"/>
        <end position="97"/>
    </location>
</feature>
<dbReference type="AlphaFoldDB" id="A0A6V7PF90"/>
<organism evidence="2">
    <name type="scientific">Ananas comosus var. bracteatus</name>
    <name type="common">red pineapple</name>
    <dbReference type="NCBI Taxonomy" id="296719"/>
    <lineage>
        <taxon>Eukaryota</taxon>
        <taxon>Viridiplantae</taxon>
        <taxon>Streptophyta</taxon>
        <taxon>Embryophyta</taxon>
        <taxon>Tracheophyta</taxon>
        <taxon>Spermatophyta</taxon>
        <taxon>Magnoliopsida</taxon>
        <taxon>Liliopsida</taxon>
        <taxon>Poales</taxon>
        <taxon>Bromeliaceae</taxon>
        <taxon>Bromelioideae</taxon>
        <taxon>Ananas</taxon>
    </lineage>
</organism>
<sequence length="144" mass="15899">MATNPLAEERIIERNLIHLNKVDNVLLQKDVAFLKVEDIPKAHASMSISETQDSDWIPDTGANPYDSGDMTLPDDISPSRVMTEPDQNMTGEPSTISISTENVSNTHHMITRSKVGVIKPNPKYALSITHHTPLEPKSIQSTQA</sequence>
<dbReference type="EMBL" id="LR862147">
    <property type="protein sequence ID" value="CAD1829186.1"/>
    <property type="molecule type" value="Genomic_DNA"/>
</dbReference>
<gene>
    <name evidence="2" type="ORF">CB5_LOCUS12397</name>
</gene>
<proteinExistence type="predicted"/>
<reference evidence="2" key="1">
    <citation type="submission" date="2020-07" db="EMBL/GenBank/DDBJ databases">
        <authorList>
            <person name="Lin J."/>
        </authorList>
    </citation>
    <scope>NUCLEOTIDE SEQUENCE</scope>
</reference>
<name>A0A6V7PF90_ANACO</name>
<evidence type="ECO:0000313" key="2">
    <source>
        <dbReference type="EMBL" id="CAD1829186.1"/>
    </source>
</evidence>
<protein>
    <submittedName>
        <fullName evidence="2">Uncharacterized protein</fullName>
    </submittedName>
</protein>
<accession>A0A6V7PF90</accession>